<dbReference type="EMBL" id="CANTFK010000141">
    <property type="protein sequence ID" value="CAI5707250.1"/>
    <property type="molecule type" value="Genomic_DNA"/>
</dbReference>
<organism evidence="10 11">
    <name type="scientific">Peronospora farinosa</name>
    <dbReference type="NCBI Taxonomy" id="134698"/>
    <lineage>
        <taxon>Eukaryota</taxon>
        <taxon>Sar</taxon>
        <taxon>Stramenopiles</taxon>
        <taxon>Oomycota</taxon>
        <taxon>Peronosporomycetes</taxon>
        <taxon>Peronosporales</taxon>
        <taxon>Peronosporaceae</taxon>
        <taxon>Peronospora</taxon>
    </lineage>
</organism>
<evidence type="ECO:0000256" key="9">
    <source>
        <dbReference type="ARBA" id="ARBA00023172"/>
    </source>
</evidence>
<evidence type="ECO:0000256" key="2">
    <source>
        <dbReference type="ARBA" id="ARBA00022723"/>
    </source>
</evidence>
<keyword evidence="9" id="KW-0233">DNA recombination</keyword>
<name>A0AAV0SU97_9STRA</name>
<gene>
    <name evidence="10" type="ORF">PFR002_LOCUS1389</name>
</gene>
<evidence type="ECO:0000256" key="1">
    <source>
        <dbReference type="ARBA" id="ARBA00022722"/>
    </source>
</evidence>
<keyword evidence="1" id="KW-0540">Nuclease</keyword>
<dbReference type="Proteomes" id="UP001159659">
    <property type="component" value="Unassembled WGS sequence"/>
</dbReference>
<evidence type="ECO:0000256" key="6">
    <source>
        <dbReference type="ARBA" id="ARBA00022908"/>
    </source>
</evidence>
<keyword evidence="8" id="KW-0808">Transferase</keyword>
<dbReference type="GO" id="GO:0003887">
    <property type="term" value="F:DNA-directed DNA polymerase activity"/>
    <property type="evidence" value="ECO:0007669"/>
    <property type="project" value="UniProtKB-KW"/>
</dbReference>
<evidence type="ECO:0000313" key="10">
    <source>
        <dbReference type="EMBL" id="CAI5707250.1"/>
    </source>
</evidence>
<keyword evidence="7" id="KW-0695">RNA-directed DNA polymerase</keyword>
<evidence type="ECO:0000256" key="8">
    <source>
        <dbReference type="ARBA" id="ARBA00022932"/>
    </source>
</evidence>
<keyword evidence="2" id="KW-0479">Metal-binding</keyword>
<dbReference type="GO" id="GO:0003964">
    <property type="term" value="F:RNA-directed DNA polymerase activity"/>
    <property type="evidence" value="ECO:0007669"/>
    <property type="project" value="UniProtKB-KW"/>
</dbReference>
<dbReference type="PANTHER" id="PTHR42648:SF11">
    <property type="entry name" value="TRANSPOSON TY4-P GAG-POL POLYPROTEIN"/>
    <property type="match status" value="1"/>
</dbReference>
<sequence>MGPFNKNTLAKMQRVTTGIPIASKKTKAIYSGCSKGKQTVAQLPSHSQTKTSRILELVHTDVMGTMKTKSKGGAKYVFTFVDDYSNGESASSVYSLTTAPSL</sequence>
<dbReference type="GO" id="GO:0004519">
    <property type="term" value="F:endonuclease activity"/>
    <property type="evidence" value="ECO:0007669"/>
    <property type="project" value="UniProtKB-KW"/>
</dbReference>
<keyword evidence="8" id="KW-0239">DNA-directed DNA polymerase</keyword>
<reference evidence="10" key="1">
    <citation type="submission" date="2022-12" db="EMBL/GenBank/DDBJ databases">
        <authorList>
            <person name="Webb A."/>
        </authorList>
    </citation>
    <scope>NUCLEOTIDE SEQUENCE</scope>
    <source>
        <strain evidence="10">Pf2</strain>
    </source>
</reference>
<evidence type="ECO:0000256" key="3">
    <source>
        <dbReference type="ARBA" id="ARBA00022759"/>
    </source>
</evidence>
<evidence type="ECO:0000256" key="5">
    <source>
        <dbReference type="ARBA" id="ARBA00022842"/>
    </source>
</evidence>
<evidence type="ECO:0000256" key="7">
    <source>
        <dbReference type="ARBA" id="ARBA00022918"/>
    </source>
</evidence>
<dbReference type="InterPro" id="IPR036397">
    <property type="entry name" value="RNaseH_sf"/>
</dbReference>
<keyword evidence="5" id="KW-0460">Magnesium</keyword>
<dbReference type="GO" id="GO:0016787">
    <property type="term" value="F:hydrolase activity"/>
    <property type="evidence" value="ECO:0007669"/>
    <property type="project" value="UniProtKB-KW"/>
</dbReference>
<dbReference type="GO" id="GO:0003676">
    <property type="term" value="F:nucleic acid binding"/>
    <property type="evidence" value="ECO:0007669"/>
    <property type="project" value="InterPro"/>
</dbReference>
<keyword evidence="3" id="KW-0255">Endonuclease</keyword>
<dbReference type="GO" id="GO:0046872">
    <property type="term" value="F:metal ion binding"/>
    <property type="evidence" value="ECO:0007669"/>
    <property type="project" value="UniProtKB-KW"/>
</dbReference>
<dbReference type="InterPro" id="IPR039537">
    <property type="entry name" value="Retrotran_Ty1/copia-like"/>
</dbReference>
<comment type="caution">
    <text evidence="10">The sequence shown here is derived from an EMBL/GenBank/DDBJ whole genome shotgun (WGS) entry which is preliminary data.</text>
</comment>
<dbReference type="GO" id="GO:0006310">
    <property type="term" value="P:DNA recombination"/>
    <property type="evidence" value="ECO:0007669"/>
    <property type="project" value="UniProtKB-KW"/>
</dbReference>
<dbReference type="GO" id="GO:0015074">
    <property type="term" value="P:DNA integration"/>
    <property type="evidence" value="ECO:0007669"/>
    <property type="project" value="UniProtKB-KW"/>
</dbReference>
<dbReference type="PANTHER" id="PTHR42648">
    <property type="entry name" value="TRANSPOSASE, PUTATIVE-RELATED"/>
    <property type="match status" value="1"/>
</dbReference>
<dbReference type="Gene3D" id="3.30.420.10">
    <property type="entry name" value="Ribonuclease H-like superfamily/Ribonuclease H"/>
    <property type="match status" value="1"/>
</dbReference>
<keyword evidence="8" id="KW-0548">Nucleotidyltransferase</keyword>
<evidence type="ECO:0000313" key="11">
    <source>
        <dbReference type="Proteomes" id="UP001159659"/>
    </source>
</evidence>
<dbReference type="AlphaFoldDB" id="A0AAV0SU97"/>
<evidence type="ECO:0000256" key="4">
    <source>
        <dbReference type="ARBA" id="ARBA00022801"/>
    </source>
</evidence>
<keyword evidence="4" id="KW-0378">Hydrolase</keyword>
<protein>
    <submittedName>
        <fullName evidence="10">Uncharacterized protein</fullName>
    </submittedName>
</protein>
<keyword evidence="6" id="KW-0229">DNA integration</keyword>
<proteinExistence type="predicted"/>
<accession>A0AAV0SU97</accession>